<protein>
    <submittedName>
        <fullName evidence="1">Uncharacterized protein</fullName>
    </submittedName>
</protein>
<sequence>MKKYMGERRRDRRPPFVTYFVTKGGVRNRDGRRDRGILGHKENRGEGIRGTVRREILLINSIKDIILEEERIELNRGRKEERRPPDFRGEGKVMK</sequence>
<proteinExistence type="predicted"/>
<gene>
    <name evidence="1" type="ORF">G7K_4016-t1</name>
</gene>
<organism evidence="1 2">
    <name type="scientific">Saitoella complicata (strain BCRC 22490 / CBS 7301 / JCM 7358 / NBRC 10748 / NRRL Y-17804)</name>
    <dbReference type="NCBI Taxonomy" id="698492"/>
    <lineage>
        <taxon>Eukaryota</taxon>
        <taxon>Fungi</taxon>
        <taxon>Dikarya</taxon>
        <taxon>Ascomycota</taxon>
        <taxon>Taphrinomycotina</taxon>
        <taxon>Taphrinomycotina incertae sedis</taxon>
        <taxon>Saitoella</taxon>
    </lineage>
</organism>
<dbReference type="Proteomes" id="UP000033140">
    <property type="component" value="Unassembled WGS sequence"/>
</dbReference>
<dbReference type="AlphaFoldDB" id="A0A0E9NJ65"/>
<keyword evidence="2" id="KW-1185">Reference proteome</keyword>
<evidence type="ECO:0000313" key="2">
    <source>
        <dbReference type="Proteomes" id="UP000033140"/>
    </source>
</evidence>
<accession>A0A0E9NJ65</accession>
<comment type="caution">
    <text evidence="1">The sequence shown here is derived from an EMBL/GenBank/DDBJ whole genome shotgun (WGS) entry which is preliminary data.</text>
</comment>
<reference evidence="1 2" key="1">
    <citation type="journal article" date="2011" name="J. Gen. Appl. Microbiol.">
        <title>Draft genome sequencing of the enigmatic yeast Saitoella complicata.</title>
        <authorList>
            <person name="Nishida H."/>
            <person name="Hamamoto M."/>
            <person name="Sugiyama J."/>
        </authorList>
    </citation>
    <scope>NUCLEOTIDE SEQUENCE [LARGE SCALE GENOMIC DNA]</scope>
    <source>
        <strain evidence="1 2">NRRL Y-17804</strain>
    </source>
</reference>
<name>A0A0E9NJ65_SAICN</name>
<reference evidence="1 2" key="3">
    <citation type="journal article" date="2015" name="Genome Announc.">
        <title>Draft Genome Sequence of the Archiascomycetous Yeast Saitoella complicata.</title>
        <authorList>
            <person name="Yamauchi K."/>
            <person name="Kondo S."/>
            <person name="Hamamoto M."/>
            <person name="Takahashi Y."/>
            <person name="Ogura Y."/>
            <person name="Hayashi T."/>
            <person name="Nishida H."/>
        </authorList>
    </citation>
    <scope>NUCLEOTIDE SEQUENCE [LARGE SCALE GENOMIC DNA]</scope>
    <source>
        <strain evidence="1 2">NRRL Y-17804</strain>
    </source>
</reference>
<dbReference type="EMBL" id="BACD03000026">
    <property type="protein sequence ID" value="GAO49879.1"/>
    <property type="molecule type" value="Genomic_DNA"/>
</dbReference>
<evidence type="ECO:0000313" key="1">
    <source>
        <dbReference type="EMBL" id="GAO49879.1"/>
    </source>
</evidence>
<reference evidence="1 2" key="2">
    <citation type="journal article" date="2014" name="J. Gen. Appl. Microbiol.">
        <title>The early diverging ascomycetous budding yeast Saitoella complicata has three histone deacetylases belonging to the Clr6, Hos2, and Rpd3 lineages.</title>
        <authorList>
            <person name="Nishida H."/>
            <person name="Matsumoto T."/>
            <person name="Kondo S."/>
            <person name="Hamamoto M."/>
            <person name="Yoshikawa H."/>
        </authorList>
    </citation>
    <scope>NUCLEOTIDE SEQUENCE [LARGE SCALE GENOMIC DNA]</scope>
    <source>
        <strain evidence="1 2">NRRL Y-17804</strain>
    </source>
</reference>